<feature type="region of interest" description="Disordered" evidence="4">
    <location>
        <begin position="1"/>
        <end position="24"/>
    </location>
</feature>
<feature type="compositionally biased region" description="Low complexity" evidence="4">
    <location>
        <begin position="626"/>
        <end position="635"/>
    </location>
</feature>
<dbReference type="InterPro" id="IPR045851">
    <property type="entry name" value="AMP-bd_C_sf"/>
</dbReference>
<dbReference type="PROSITE" id="PS00455">
    <property type="entry name" value="AMP_BINDING"/>
    <property type="match status" value="1"/>
</dbReference>
<feature type="region of interest" description="Disordered" evidence="4">
    <location>
        <begin position="1089"/>
        <end position="1113"/>
    </location>
</feature>
<name>A0ABW0B1A7_9ACTN</name>
<accession>A0ABW0B1A7</accession>
<dbReference type="RefSeq" id="WP_234351928.1">
    <property type="nucleotide sequence ID" value="NZ_JBFADZ010000002.1"/>
</dbReference>
<feature type="region of interest" description="Disordered" evidence="4">
    <location>
        <begin position="617"/>
        <end position="637"/>
    </location>
</feature>
<keyword evidence="7" id="KW-1185">Reference proteome</keyword>
<dbReference type="SMART" id="SM00823">
    <property type="entry name" value="PKS_PP"/>
    <property type="match status" value="1"/>
</dbReference>
<dbReference type="InterPro" id="IPR000873">
    <property type="entry name" value="AMP-dep_synth/lig_dom"/>
</dbReference>
<dbReference type="PROSITE" id="PS00012">
    <property type="entry name" value="PHOSPHOPANTETHEINE"/>
    <property type="match status" value="1"/>
</dbReference>
<feature type="domain" description="Carrier" evidence="5">
    <location>
        <begin position="1008"/>
        <end position="1083"/>
    </location>
</feature>
<dbReference type="CDD" id="cd19531">
    <property type="entry name" value="LCL_NRPS-like"/>
    <property type="match status" value="1"/>
</dbReference>
<evidence type="ECO:0000256" key="2">
    <source>
        <dbReference type="ARBA" id="ARBA00022450"/>
    </source>
</evidence>
<evidence type="ECO:0000313" key="7">
    <source>
        <dbReference type="Proteomes" id="UP001596208"/>
    </source>
</evidence>
<dbReference type="InterPro" id="IPR025110">
    <property type="entry name" value="AMP-bd_C"/>
</dbReference>
<dbReference type="Gene3D" id="3.30.559.30">
    <property type="entry name" value="Nonribosomal peptide synthetase, condensation domain"/>
    <property type="match status" value="1"/>
</dbReference>
<dbReference type="InterPro" id="IPR029058">
    <property type="entry name" value="AB_hydrolase_fold"/>
</dbReference>
<dbReference type="NCBIfam" id="TIGR01733">
    <property type="entry name" value="AA-adenyl-dom"/>
    <property type="match status" value="1"/>
</dbReference>
<dbReference type="InterPro" id="IPR009081">
    <property type="entry name" value="PP-bd_ACP"/>
</dbReference>
<dbReference type="Pfam" id="PF00550">
    <property type="entry name" value="PP-binding"/>
    <property type="match status" value="1"/>
</dbReference>
<dbReference type="Gene3D" id="3.40.50.1820">
    <property type="entry name" value="alpha/beta hydrolase"/>
    <property type="match status" value="1"/>
</dbReference>
<evidence type="ECO:0000256" key="4">
    <source>
        <dbReference type="SAM" id="MobiDB-lite"/>
    </source>
</evidence>
<dbReference type="InterPro" id="IPR001242">
    <property type="entry name" value="Condensation_dom"/>
</dbReference>
<keyword evidence="3" id="KW-0597">Phosphoprotein</keyword>
<evidence type="ECO:0000313" key="6">
    <source>
        <dbReference type="EMBL" id="MFC5171025.1"/>
    </source>
</evidence>
<dbReference type="Pfam" id="PF00501">
    <property type="entry name" value="AMP-binding"/>
    <property type="match status" value="1"/>
</dbReference>
<dbReference type="Gene3D" id="3.40.50.980">
    <property type="match status" value="2"/>
</dbReference>
<evidence type="ECO:0000256" key="3">
    <source>
        <dbReference type="ARBA" id="ARBA00022553"/>
    </source>
</evidence>
<comment type="caution">
    <text evidence="6">The sequence shown here is derived from an EMBL/GenBank/DDBJ whole genome shotgun (WGS) entry which is preliminary data.</text>
</comment>
<protein>
    <submittedName>
        <fullName evidence="6">Non-ribosomal peptide synthetase</fullName>
    </submittedName>
</protein>
<dbReference type="Gene3D" id="3.30.300.30">
    <property type="match status" value="1"/>
</dbReference>
<keyword evidence="2" id="KW-0596">Phosphopantetheine</keyword>
<dbReference type="SUPFAM" id="SSF52777">
    <property type="entry name" value="CoA-dependent acyltransferases"/>
    <property type="match status" value="2"/>
</dbReference>
<dbReference type="Proteomes" id="UP001596208">
    <property type="component" value="Unassembled WGS sequence"/>
</dbReference>
<dbReference type="Gene3D" id="3.30.559.10">
    <property type="entry name" value="Chloramphenicol acetyltransferase-like domain"/>
    <property type="match status" value="1"/>
</dbReference>
<proteinExistence type="predicted"/>
<dbReference type="Gene3D" id="2.30.38.10">
    <property type="entry name" value="Luciferase, Domain 3"/>
    <property type="match status" value="1"/>
</dbReference>
<dbReference type="PROSITE" id="PS50075">
    <property type="entry name" value="CARRIER"/>
    <property type="match status" value="1"/>
</dbReference>
<dbReference type="PANTHER" id="PTHR45527:SF1">
    <property type="entry name" value="FATTY ACID SYNTHASE"/>
    <property type="match status" value="1"/>
</dbReference>
<dbReference type="InterPro" id="IPR036736">
    <property type="entry name" value="ACP-like_sf"/>
</dbReference>
<dbReference type="EMBL" id="JBHSKI010000003">
    <property type="protein sequence ID" value="MFC5171025.1"/>
    <property type="molecule type" value="Genomic_DNA"/>
</dbReference>
<dbReference type="InterPro" id="IPR006162">
    <property type="entry name" value="Ppantetheine_attach_site"/>
</dbReference>
<reference evidence="7" key="1">
    <citation type="journal article" date="2019" name="Int. J. Syst. Evol. Microbiol.">
        <title>The Global Catalogue of Microorganisms (GCM) 10K type strain sequencing project: providing services to taxonomists for standard genome sequencing and annotation.</title>
        <authorList>
            <consortium name="The Broad Institute Genomics Platform"/>
            <consortium name="The Broad Institute Genome Sequencing Center for Infectious Disease"/>
            <person name="Wu L."/>
            <person name="Ma J."/>
        </authorList>
    </citation>
    <scope>NUCLEOTIDE SEQUENCE [LARGE SCALE GENOMIC DNA]</scope>
    <source>
        <strain evidence="7">CGMCC 4.1721</strain>
    </source>
</reference>
<dbReference type="InterPro" id="IPR010071">
    <property type="entry name" value="AA_adenyl_dom"/>
</dbReference>
<dbReference type="SUPFAM" id="SSF47336">
    <property type="entry name" value="ACP-like"/>
    <property type="match status" value="1"/>
</dbReference>
<dbReference type="InterPro" id="IPR020845">
    <property type="entry name" value="AMP-binding_CS"/>
</dbReference>
<dbReference type="Pfam" id="PF13193">
    <property type="entry name" value="AMP-binding_C"/>
    <property type="match status" value="1"/>
</dbReference>
<evidence type="ECO:0000256" key="1">
    <source>
        <dbReference type="ARBA" id="ARBA00001957"/>
    </source>
</evidence>
<gene>
    <name evidence="6" type="ORF">ACFPRK_10535</name>
</gene>
<dbReference type="InterPro" id="IPR020806">
    <property type="entry name" value="PKS_PP-bd"/>
</dbReference>
<organism evidence="6 7">
    <name type="scientific">Streptomyces mutomycini</name>
    <dbReference type="NCBI Taxonomy" id="284036"/>
    <lineage>
        <taxon>Bacteria</taxon>
        <taxon>Bacillati</taxon>
        <taxon>Actinomycetota</taxon>
        <taxon>Actinomycetes</taxon>
        <taxon>Kitasatosporales</taxon>
        <taxon>Streptomycetaceae</taxon>
        <taxon>Streptomyces</taxon>
    </lineage>
</organism>
<dbReference type="SUPFAM" id="SSF56801">
    <property type="entry name" value="Acetyl-CoA synthetase-like"/>
    <property type="match status" value="1"/>
</dbReference>
<comment type="cofactor">
    <cofactor evidence="1">
        <name>pantetheine 4'-phosphate</name>
        <dbReference type="ChEBI" id="CHEBI:47942"/>
    </cofactor>
</comment>
<dbReference type="Pfam" id="PF00668">
    <property type="entry name" value="Condensation"/>
    <property type="match status" value="1"/>
</dbReference>
<sequence>MAPGPVRSMEVTVDSGDAHEMSAGRPMSFGQRRLWFLDSLRPGTPDDLLPLALRIRGDLDEKALTGAFAAVLARHEVLRTRYPAVDGEPVAVVEPTVPVPLEHRDLRGLPCEERERRLAGLVAAEVVRPLSLDSAPPLRLTLVRLAEHDQLLLIVVHHIAFDFSSWAVLTRELAAGYRARTGSPAAVAEPEPLPFQYADAAAEQVGRLAGPRGERQRAHWRERLAGLESLTLPTDRPRPAVWDGAADIVRFTIPAELAAGVDRLARQHRATRFMVLLAAFQATLGRLTGRTDIAVGTPVSGRGLPRLNGLIGLFVNTVVLRTDLGGEPSFAELLRRVRTDALAAFSHADLPFEQVVAELGLERDLSRNPLFQVSFQLLTMGEEPDYLPGLDTEMISTPASGSALDVALDLLSLPDGRIAGRMQYATALFDPDTAEGIGTAFVALLNAVMADPEASVSRTAGGLTALPGRERRRLLAQGNGTGLKVPEVPWTELFEQQVARTPDAIAVSCAGESLSYTELDTRANQLAHRLAETGAGPGTPVGVFLERGPALLAALLAVHKTGAVYLPLDPGYPGGRIGYLLQDSGAAVLISETALVGRLDDVAAGLRPAEDRTVLLDDPAERTRLGAAPRSAPSRRPGPDELAYVFYTSGSTGGPKGVLIEHRSLTHFLVAMAARLPLRPGGAFLGITTVAFDPSLMELCLPLLTGARLLLADGEQARDPERMAALIGTAGPGVVQATPVTLRMLLDAGWRPGAGLTVLSGGEKLHTELAVRLAADGARVWDLYGPTETTVWATTARLDAHGRTVDWQPCGNTELYLLDERLEPVSEGAVGEVWIGGSGLGWGYHGRPAQTAGVFVPDPFSGRPGARLYRTGDLARRRPDGSMEILGRADHQVKIRGHRIEPGEIESALLALGVFRAVVVCAVPQPGGDQRLAAYLLPRAGADLSSGPVPGPEELRTALLADLPDYLVPEAFVVLDALPRTPNGKVDRKALPAVESWRQPEDATAGTPPRTDRERAVAGIWEAVLGVQGLGVDHDFFQLGGHSLLATRVSVRLRAALGIDVPVRALFEHTTVAALSAALPGYPPVSSAASAPVLGARRRERRPAAARPAEGGR</sequence>
<dbReference type="InterPro" id="IPR023213">
    <property type="entry name" value="CAT-like_dom_sf"/>
</dbReference>
<feature type="region of interest" description="Disordered" evidence="4">
    <location>
        <begin position="989"/>
        <end position="1012"/>
    </location>
</feature>
<evidence type="ECO:0000259" key="5">
    <source>
        <dbReference type="PROSITE" id="PS50075"/>
    </source>
</evidence>
<dbReference type="PANTHER" id="PTHR45527">
    <property type="entry name" value="NONRIBOSOMAL PEPTIDE SYNTHETASE"/>
    <property type="match status" value="1"/>
</dbReference>